<evidence type="ECO:0000256" key="3">
    <source>
        <dbReference type="ARBA" id="ARBA00022840"/>
    </source>
</evidence>
<dbReference type="AlphaFoldDB" id="A0A9W8YBK3"/>
<protein>
    <recommendedName>
        <fullName evidence="4">Helicase C-terminal domain-containing protein</fullName>
    </recommendedName>
</protein>
<dbReference type="GO" id="GO:0008094">
    <property type="term" value="F:ATP-dependent activity, acting on DNA"/>
    <property type="evidence" value="ECO:0007669"/>
    <property type="project" value="TreeGrafter"/>
</dbReference>
<keyword evidence="2" id="KW-0378">Hydrolase</keyword>
<keyword evidence="1" id="KW-0547">Nucleotide-binding</keyword>
<dbReference type="InterPro" id="IPR050628">
    <property type="entry name" value="SNF2_RAD54_helicase_TF"/>
</dbReference>
<dbReference type="Pfam" id="PF00176">
    <property type="entry name" value="SNF2-rel_dom"/>
    <property type="match status" value="1"/>
</dbReference>
<dbReference type="SMART" id="SM00490">
    <property type="entry name" value="HELICc"/>
    <property type="match status" value="1"/>
</dbReference>
<dbReference type="Gene3D" id="3.40.50.10810">
    <property type="entry name" value="Tandem AAA-ATPase domain"/>
    <property type="match status" value="1"/>
</dbReference>
<dbReference type="PANTHER" id="PTHR45626">
    <property type="entry name" value="TRANSCRIPTION TERMINATION FACTOR 2-RELATED"/>
    <property type="match status" value="1"/>
</dbReference>
<reference evidence="5" key="1">
    <citation type="submission" date="2022-10" db="EMBL/GenBank/DDBJ databases">
        <title>Tapping the CABI collections for fungal endophytes: first genome assemblies for Collariella, Neodidymelliopsis, Ascochyta clinopodiicola, Didymella pomorum, Didymosphaeria variabile, Neocosmospora piperis and Neocucurbitaria cava.</title>
        <authorList>
            <person name="Hill R."/>
        </authorList>
    </citation>
    <scope>NUCLEOTIDE SEQUENCE</scope>
    <source>
        <strain evidence="5">IMI 356814</strain>
    </source>
</reference>
<feature type="domain" description="Helicase C-terminal" evidence="4">
    <location>
        <begin position="311"/>
        <end position="473"/>
    </location>
</feature>
<dbReference type="PANTHER" id="PTHR45626:SF22">
    <property type="entry name" value="DNA REPAIR PROTEIN RAD5"/>
    <property type="match status" value="1"/>
</dbReference>
<dbReference type="OrthoDB" id="3800486at2759"/>
<dbReference type="Proteomes" id="UP001140560">
    <property type="component" value="Unassembled WGS sequence"/>
</dbReference>
<evidence type="ECO:0000313" key="6">
    <source>
        <dbReference type="Proteomes" id="UP001140560"/>
    </source>
</evidence>
<dbReference type="InterPro" id="IPR027417">
    <property type="entry name" value="P-loop_NTPase"/>
</dbReference>
<gene>
    <name evidence="5" type="ORF">N0V83_003678</name>
</gene>
<evidence type="ECO:0000256" key="2">
    <source>
        <dbReference type="ARBA" id="ARBA00022801"/>
    </source>
</evidence>
<sequence length="480" mass="55546">MALLDADQNQGVIRVMVVRDPTIPPTTLLKQDVIIVSYPFVMSRHRKKVRYLEKIADMKKTGGQGILPERPNLCFFSEIFEPKNNGPKSPYIILDEVNAVKNSRSLTFAAVLELRKQCDVCLMLTGSPIDNTWPDIFSFLQFVEGHDIRNKTMMMKLLATQNLKYPGRYKPPQGQNFLKFIQILNHFIVRRPESIINLPPLHKHIFKFELNLSEELTSNATFDIYQKAINIKAKEGKGKGQKRGTAFKSLRLALQEACHPNLVSLMAHLRREEQKDQIDEEDDVLYDAESIKEWETWRERLKENSNWQSSRINALIDVFNKQRDLDPKCSVIIFDESVYFLDIVQIAFESMYEPVESLRYDGRVPAEKRGSTLTDFREAEGAKVLLMSRAAGGVGLNIAWANVVIQCSPWWKAEWEVQAMKRAWRPGAQRPVTHITLLAENCKAEHYKAKARDRKHRFNTKVMDVITRDDDHRPDVWDDF</sequence>
<accession>A0A9W8YBK3</accession>
<evidence type="ECO:0000313" key="5">
    <source>
        <dbReference type="EMBL" id="KAJ4373383.1"/>
    </source>
</evidence>
<dbReference type="GO" id="GO:0006281">
    <property type="term" value="P:DNA repair"/>
    <property type="evidence" value="ECO:0007669"/>
    <property type="project" value="TreeGrafter"/>
</dbReference>
<dbReference type="InterPro" id="IPR000330">
    <property type="entry name" value="SNF2_N"/>
</dbReference>
<comment type="caution">
    <text evidence="5">The sequence shown here is derived from an EMBL/GenBank/DDBJ whole genome shotgun (WGS) entry which is preliminary data.</text>
</comment>
<dbReference type="GO" id="GO:0005524">
    <property type="term" value="F:ATP binding"/>
    <property type="evidence" value="ECO:0007669"/>
    <property type="project" value="UniProtKB-KW"/>
</dbReference>
<dbReference type="EMBL" id="JAPEUY010000005">
    <property type="protein sequence ID" value="KAJ4373383.1"/>
    <property type="molecule type" value="Genomic_DNA"/>
</dbReference>
<name>A0A9W8YBK3_9PLEO</name>
<dbReference type="SUPFAM" id="SSF52540">
    <property type="entry name" value="P-loop containing nucleoside triphosphate hydrolases"/>
    <property type="match status" value="1"/>
</dbReference>
<dbReference type="InterPro" id="IPR049730">
    <property type="entry name" value="SNF2/RAD54-like_C"/>
</dbReference>
<dbReference type="PROSITE" id="PS51194">
    <property type="entry name" value="HELICASE_CTER"/>
    <property type="match status" value="1"/>
</dbReference>
<dbReference type="Gene3D" id="3.40.50.300">
    <property type="entry name" value="P-loop containing nucleotide triphosphate hydrolases"/>
    <property type="match status" value="1"/>
</dbReference>
<dbReference type="Pfam" id="PF00271">
    <property type="entry name" value="Helicase_C"/>
    <property type="match status" value="1"/>
</dbReference>
<proteinExistence type="predicted"/>
<dbReference type="InterPro" id="IPR001650">
    <property type="entry name" value="Helicase_C-like"/>
</dbReference>
<organism evidence="5 6">
    <name type="scientific">Neocucurbitaria cava</name>
    <dbReference type="NCBI Taxonomy" id="798079"/>
    <lineage>
        <taxon>Eukaryota</taxon>
        <taxon>Fungi</taxon>
        <taxon>Dikarya</taxon>
        <taxon>Ascomycota</taxon>
        <taxon>Pezizomycotina</taxon>
        <taxon>Dothideomycetes</taxon>
        <taxon>Pleosporomycetidae</taxon>
        <taxon>Pleosporales</taxon>
        <taxon>Pleosporineae</taxon>
        <taxon>Cucurbitariaceae</taxon>
        <taxon>Neocucurbitaria</taxon>
    </lineage>
</organism>
<dbReference type="GO" id="GO:0016787">
    <property type="term" value="F:hydrolase activity"/>
    <property type="evidence" value="ECO:0007669"/>
    <property type="project" value="UniProtKB-KW"/>
</dbReference>
<dbReference type="CDD" id="cd18793">
    <property type="entry name" value="SF2_C_SNF"/>
    <property type="match status" value="1"/>
</dbReference>
<evidence type="ECO:0000256" key="1">
    <source>
        <dbReference type="ARBA" id="ARBA00022741"/>
    </source>
</evidence>
<keyword evidence="6" id="KW-1185">Reference proteome</keyword>
<keyword evidence="3" id="KW-0067">ATP-binding</keyword>
<dbReference type="InterPro" id="IPR038718">
    <property type="entry name" value="SNF2-like_sf"/>
</dbReference>
<evidence type="ECO:0000259" key="4">
    <source>
        <dbReference type="PROSITE" id="PS51194"/>
    </source>
</evidence>
<dbReference type="GO" id="GO:0005634">
    <property type="term" value="C:nucleus"/>
    <property type="evidence" value="ECO:0007669"/>
    <property type="project" value="TreeGrafter"/>
</dbReference>